<dbReference type="SMART" id="SM00320">
    <property type="entry name" value="WD40"/>
    <property type="match status" value="7"/>
</dbReference>
<dbReference type="Pfam" id="PF00400">
    <property type="entry name" value="WD40"/>
    <property type="match status" value="6"/>
</dbReference>
<dbReference type="CDD" id="cd00200">
    <property type="entry name" value="WD40"/>
    <property type="match status" value="1"/>
</dbReference>
<dbReference type="Gene3D" id="2.130.10.10">
    <property type="entry name" value="YVTN repeat-like/Quinoprotein amine dehydrogenase"/>
    <property type="match status" value="2"/>
</dbReference>
<dbReference type="InterPro" id="IPR015943">
    <property type="entry name" value="WD40/YVTN_repeat-like_dom_sf"/>
</dbReference>
<feature type="compositionally biased region" description="Low complexity" evidence="2">
    <location>
        <begin position="437"/>
        <end position="447"/>
    </location>
</feature>
<protein>
    <submittedName>
        <fullName evidence="4">WD repeat-containing protein 47</fullName>
    </submittedName>
</protein>
<accession>A0A8D8VE54</accession>
<dbReference type="AlphaFoldDB" id="A0A8D8VE54"/>
<feature type="repeat" description="WD" evidence="1">
    <location>
        <begin position="773"/>
        <end position="813"/>
    </location>
</feature>
<reference evidence="4" key="1">
    <citation type="submission" date="2021-05" db="EMBL/GenBank/DDBJ databases">
        <authorList>
            <person name="Alioto T."/>
            <person name="Alioto T."/>
            <person name="Gomez Garrido J."/>
        </authorList>
    </citation>
    <scope>NUCLEOTIDE SEQUENCE</scope>
</reference>
<dbReference type="EMBL" id="HBUF01274681">
    <property type="protein sequence ID" value="CAG6686059.1"/>
    <property type="molecule type" value="Transcribed_RNA"/>
</dbReference>
<dbReference type="InterPro" id="IPR001680">
    <property type="entry name" value="WD40_rpt"/>
</dbReference>
<keyword evidence="1" id="KW-0853">WD repeat</keyword>
<dbReference type="PROSITE" id="PS50082">
    <property type="entry name" value="WD_REPEATS_2"/>
    <property type="match status" value="4"/>
</dbReference>
<name>A0A8D8VE54_9HEMI</name>
<feature type="compositionally biased region" description="Low complexity" evidence="2">
    <location>
        <begin position="542"/>
        <end position="552"/>
    </location>
</feature>
<dbReference type="SMART" id="SM00668">
    <property type="entry name" value="CTLH"/>
    <property type="match status" value="1"/>
</dbReference>
<sequence>MPSAQLSLAEDDVVRLTLEFLHNRGLHISQLSLERETGLVNGAYSDDVLFLRQLILDGQWEDVLEFIQPLGALQSFDMKKFRYIILRHKFIELICIKSETAALTGMTTSTTMDSAVDEMVALLAEIEKICPTKQDHINLCLLLTLPRLSDHLNFKDWNPSNARVTCFREVYPLVEKFLPNSQDKKGNILGAAKNDRLVQLVIKGVLYESCVKYCQIKATGSSESAGSELTFSSLLDNCPGLNESDLSLLSWLQSIPPDTFSVPFEQKNLNVDIVRLDKPSLETSWTEHMLITPIKPKIFPHSAMPFTRPRSASDMMSRSLIPGVEFGAPNSASAALRSKAALGGGLGGVGADNMMTRSSFASFHLTGMKNSKLMTTSVDKLFENDSDVFLSSSYHHDFNNGGGGGGLPSISELNTRPDPCPPSPLNSSPDHIRGKESSPASSCATARSSRRDSLSEKNMSTATTVVLTDVLPLDNLPPSLDPSNYEQGNLPPSLDPSNYDQGDLLKEFQRSKSRMQRSTTNGGGGGMMMESTSSRIMEDSIRSNSSSGNKSIPNTHSNSSPAPAANTVIVKSAADPHQIQQVPKTNGFAANNGDSSYDVVKPYSRSDGDGQSNSGRPRFVQVTTLEDAQAVRCAEFHPNGNIYAVGSNSKTLRICAYPKLTDLREEHTTYQPTVLFKRTRHHKGSIYCMAWTPVGDLMATGSNDKTVKLMKFNEETSNLEGQEIELNMHDGTVRDVCFIEDTTNKASLLISGGAGDCKIYVTDCATGQAFQALSGHSGHVLSLYNWGGAMFISGSQDRTVRFWDLRTRGCTNVMSPITVPGTRQGSPVSALCVDPSGRLMVSGHEDASCVLFDIRGSRPLQTFKPHTSDVRSIRFSPSAYYLLTGGYDNKLVLTDLQGDLTMPLPSVVVASHSDKVISARWHPSEFSFLSTSADKTATLWALPPV</sequence>
<dbReference type="InterPro" id="IPR040067">
    <property type="entry name" value="WDR47"/>
</dbReference>
<dbReference type="InterPro" id="IPR006595">
    <property type="entry name" value="CTLH_C"/>
</dbReference>
<feature type="repeat" description="WD" evidence="1">
    <location>
        <begin position="679"/>
        <end position="720"/>
    </location>
</feature>
<feature type="repeat" description="WD" evidence="1">
    <location>
        <begin position="863"/>
        <end position="897"/>
    </location>
</feature>
<organism evidence="4">
    <name type="scientific">Cacopsylla melanoneura</name>
    <dbReference type="NCBI Taxonomy" id="428564"/>
    <lineage>
        <taxon>Eukaryota</taxon>
        <taxon>Metazoa</taxon>
        <taxon>Ecdysozoa</taxon>
        <taxon>Arthropoda</taxon>
        <taxon>Hexapoda</taxon>
        <taxon>Insecta</taxon>
        <taxon>Pterygota</taxon>
        <taxon>Neoptera</taxon>
        <taxon>Paraneoptera</taxon>
        <taxon>Hemiptera</taxon>
        <taxon>Sternorrhyncha</taxon>
        <taxon>Psylloidea</taxon>
        <taxon>Psyllidae</taxon>
        <taxon>Psyllinae</taxon>
        <taxon>Cacopsylla</taxon>
    </lineage>
</organism>
<dbReference type="PANTHER" id="PTHR19863">
    <property type="entry name" value="NEMITIN (NEURONAL ENRICHED MAP INTERACTING PROTEIN) HOMOLOG"/>
    <property type="match status" value="1"/>
</dbReference>
<dbReference type="EMBL" id="HBUF01359364">
    <property type="protein sequence ID" value="CAG6719787.1"/>
    <property type="molecule type" value="Transcribed_RNA"/>
</dbReference>
<dbReference type="EMBL" id="HBUF01274680">
    <property type="protein sequence ID" value="CAG6686057.1"/>
    <property type="molecule type" value="Transcribed_RNA"/>
</dbReference>
<dbReference type="EMBL" id="HBUF01359362">
    <property type="protein sequence ID" value="CAG6719785.1"/>
    <property type="molecule type" value="Transcribed_RNA"/>
</dbReference>
<dbReference type="EMBL" id="HBUF01359363">
    <property type="protein sequence ID" value="CAG6719786.1"/>
    <property type="molecule type" value="Transcribed_RNA"/>
</dbReference>
<dbReference type="InterPro" id="IPR036322">
    <property type="entry name" value="WD40_repeat_dom_sf"/>
</dbReference>
<dbReference type="SUPFAM" id="SSF50978">
    <property type="entry name" value="WD40 repeat-like"/>
    <property type="match status" value="1"/>
</dbReference>
<evidence type="ECO:0000259" key="3">
    <source>
        <dbReference type="PROSITE" id="PS50897"/>
    </source>
</evidence>
<feature type="repeat" description="WD" evidence="1">
    <location>
        <begin position="909"/>
        <end position="945"/>
    </location>
</feature>
<feature type="compositionally biased region" description="Polar residues" evidence="2">
    <location>
        <begin position="580"/>
        <end position="595"/>
    </location>
</feature>
<feature type="domain" description="CTLH" evidence="3">
    <location>
        <begin position="44"/>
        <end position="101"/>
    </location>
</feature>
<evidence type="ECO:0000313" key="4">
    <source>
        <dbReference type="EMBL" id="CAG6719786.1"/>
    </source>
</evidence>
<dbReference type="EMBL" id="HBUF01359365">
    <property type="protein sequence ID" value="CAG6719788.1"/>
    <property type="molecule type" value="Transcribed_RNA"/>
</dbReference>
<dbReference type="PANTHER" id="PTHR19863:SF11">
    <property type="entry name" value="WD REPEAT-CONTAINING PROTEIN 47-LIKE PROTEIN"/>
    <property type="match status" value="1"/>
</dbReference>
<dbReference type="InterPro" id="IPR006594">
    <property type="entry name" value="LisH"/>
</dbReference>
<evidence type="ECO:0000256" key="2">
    <source>
        <dbReference type="SAM" id="MobiDB-lite"/>
    </source>
</evidence>
<dbReference type="EMBL" id="HBUF01359361">
    <property type="protein sequence ID" value="CAG6719784.1"/>
    <property type="molecule type" value="Transcribed_RNA"/>
</dbReference>
<feature type="region of interest" description="Disordered" evidence="2">
    <location>
        <begin position="580"/>
        <end position="617"/>
    </location>
</feature>
<feature type="region of interest" description="Disordered" evidence="2">
    <location>
        <begin position="477"/>
        <end position="563"/>
    </location>
</feature>
<evidence type="ECO:0000256" key="1">
    <source>
        <dbReference type="PROSITE-ProRule" id="PRU00221"/>
    </source>
</evidence>
<dbReference type="PROSITE" id="PS50294">
    <property type="entry name" value="WD_REPEATS_REGION"/>
    <property type="match status" value="3"/>
</dbReference>
<dbReference type="InterPro" id="IPR057749">
    <property type="entry name" value="WDR47_COR"/>
</dbReference>
<dbReference type="Pfam" id="PF25602">
    <property type="entry name" value="WDR47_COR"/>
    <property type="match status" value="1"/>
</dbReference>
<proteinExistence type="predicted"/>
<dbReference type="PROSITE" id="PS50896">
    <property type="entry name" value="LISH"/>
    <property type="match status" value="1"/>
</dbReference>
<dbReference type="PROSITE" id="PS50897">
    <property type="entry name" value="CTLH"/>
    <property type="match status" value="1"/>
</dbReference>
<feature type="region of interest" description="Disordered" evidence="2">
    <location>
        <begin position="400"/>
        <end position="459"/>
    </location>
</feature>
<dbReference type="EMBL" id="HBUF01274679">
    <property type="protein sequence ID" value="CAG6686055.1"/>
    <property type="molecule type" value="Transcribed_RNA"/>
</dbReference>